<organism evidence="1">
    <name type="scientific">uncultured Caudovirales phage</name>
    <dbReference type="NCBI Taxonomy" id="2100421"/>
    <lineage>
        <taxon>Viruses</taxon>
        <taxon>Duplodnaviria</taxon>
        <taxon>Heunggongvirae</taxon>
        <taxon>Uroviricota</taxon>
        <taxon>Caudoviricetes</taxon>
        <taxon>Peduoviridae</taxon>
        <taxon>Maltschvirus</taxon>
        <taxon>Maltschvirus maltsch</taxon>
    </lineage>
</organism>
<name>A0A6J5N892_9CAUD</name>
<accession>A0A6J5N892</accession>
<proteinExistence type="predicted"/>
<reference evidence="1" key="1">
    <citation type="submission" date="2020-04" db="EMBL/GenBank/DDBJ databases">
        <authorList>
            <person name="Chiriac C."/>
            <person name="Salcher M."/>
            <person name="Ghai R."/>
            <person name="Kavagutti S V."/>
        </authorList>
    </citation>
    <scope>NUCLEOTIDE SEQUENCE</scope>
</reference>
<dbReference type="EMBL" id="LR796620">
    <property type="protein sequence ID" value="CAB4154702.1"/>
    <property type="molecule type" value="Genomic_DNA"/>
</dbReference>
<evidence type="ECO:0000313" key="1">
    <source>
        <dbReference type="EMBL" id="CAB4154702.1"/>
    </source>
</evidence>
<sequence length="99" mass="11199">MTTNIKAVLIDLRKEAHVPINRMFQSLYLEIVKTTPRATGAASRAWTKPAPVSPDNFSTVITTNRLPYIERLEGGWSKQAPDGFIQPSIDKIVRRYNTK</sequence>
<gene>
    <name evidence="1" type="ORF">UFOVP642_24</name>
</gene>
<protein>
    <submittedName>
        <fullName evidence="1">Uncharacterized protein</fullName>
    </submittedName>
</protein>